<organism evidence="6 9">
    <name type="scientific">Adineta steineri</name>
    <dbReference type="NCBI Taxonomy" id="433720"/>
    <lineage>
        <taxon>Eukaryota</taxon>
        <taxon>Metazoa</taxon>
        <taxon>Spiralia</taxon>
        <taxon>Gnathifera</taxon>
        <taxon>Rotifera</taxon>
        <taxon>Eurotatoria</taxon>
        <taxon>Bdelloidea</taxon>
        <taxon>Adinetida</taxon>
        <taxon>Adinetidae</taxon>
        <taxon>Adineta</taxon>
    </lineage>
</organism>
<evidence type="ECO:0000313" key="8">
    <source>
        <dbReference type="EMBL" id="CAF3680194.1"/>
    </source>
</evidence>
<evidence type="ECO:0000313" key="1">
    <source>
        <dbReference type="EMBL" id="CAF1310170.1"/>
    </source>
</evidence>
<evidence type="ECO:0000313" key="2">
    <source>
        <dbReference type="EMBL" id="CAF1338493.1"/>
    </source>
</evidence>
<evidence type="ECO:0000313" key="3">
    <source>
        <dbReference type="EMBL" id="CAF1338625.1"/>
    </source>
</evidence>
<accession>A0A816A303</accession>
<comment type="caution">
    <text evidence="6">The sequence shown here is derived from an EMBL/GenBank/DDBJ whole genome shotgun (WGS) entry which is preliminary data.</text>
</comment>
<evidence type="ECO:0000313" key="9">
    <source>
        <dbReference type="Proteomes" id="UP000663832"/>
    </source>
</evidence>
<keyword evidence="9" id="KW-1185">Reference proteome</keyword>
<dbReference type="Proteomes" id="UP000663832">
    <property type="component" value="Unassembled WGS sequence"/>
</dbReference>
<dbReference type="EMBL" id="CAJNOI010000744">
    <property type="protein sequence ID" value="CAF1338625.1"/>
    <property type="molecule type" value="Genomic_DNA"/>
</dbReference>
<dbReference type="EMBL" id="CAJNOG010000980">
    <property type="protein sequence ID" value="CAF1392051.1"/>
    <property type="molecule type" value="Genomic_DNA"/>
</dbReference>
<dbReference type="OrthoDB" id="10046196at2759"/>
<dbReference type="Proteomes" id="UP000663877">
    <property type="component" value="Unassembled WGS sequence"/>
</dbReference>
<evidence type="ECO:0000313" key="7">
    <source>
        <dbReference type="EMBL" id="CAF3636466.1"/>
    </source>
</evidence>
<dbReference type="EMBL" id="CAJOAZ010000593">
    <property type="protein sequence ID" value="CAF3680194.1"/>
    <property type="molecule type" value="Genomic_DNA"/>
</dbReference>
<evidence type="ECO:0000313" key="4">
    <source>
        <dbReference type="EMBL" id="CAF1392051.1"/>
    </source>
</evidence>
<dbReference type="Proteomes" id="UP000663881">
    <property type="component" value="Unassembled WGS sequence"/>
</dbReference>
<dbReference type="EMBL" id="CAJNON010000543">
    <property type="protein sequence ID" value="CAF1310170.1"/>
    <property type="molecule type" value="Genomic_DNA"/>
</dbReference>
<name>A0A816A303_9BILA</name>
<evidence type="ECO:0000313" key="5">
    <source>
        <dbReference type="EMBL" id="CAF1591974.1"/>
    </source>
</evidence>
<evidence type="ECO:0000313" key="6">
    <source>
        <dbReference type="EMBL" id="CAF1592038.1"/>
    </source>
</evidence>
<dbReference type="EMBL" id="CAJNOI010000743">
    <property type="protein sequence ID" value="CAF1338493.1"/>
    <property type="molecule type" value="Genomic_DNA"/>
</dbReference>
<dbReference type="EMBL" id="CAJNOM010001103">
    <property type="protein sequence ID" value="CAF1591974.1"/>
    <property type="molecule type" value="Genomic_DNA"/>
</dbReference>
<dbReference type="Proteomes" id="UP000663845">
    <property type="component" value="Unassembled WGS sequence"/>
</dbReference>
<gene>
    <name evidence="2" type="ORF">BJG266_LOCUS34278</name>
    <name evidence="3" type="ORF">BJG266_LOCUS34286</name>
    <name evidence="4" type="ORF">JYZ213_LOCUS37265</name>
    <name evidence="7" type="ORF">OKA104_LOCUS8411</name>
    <name evidence="8" type="ORF">OXD698_LOCUS10862</name>
    <name evidence="5" type="ORF">QVE165_LOCUS51373</name>
    <name evidence="6" type="ORF">QVE165_LOCUS51381</name>
    <name evidence="1" type="ORF">VCS650_LOCUS31548</name>
</gene>
<dbReference type="EMBL" id="CAJOAY010000339">
    <property type="protein sequence ID" value="CAF3636466.1"/>
    <property type="molecule type" value="Genomic_DNA"/>
</dbReference>
<dbReference type="Proteomes" id="UP000663891">
    <property type="component" value="Unassembled WGS sequence"/>
</dbReference>
<dbReference type="AlphaFoldDB" id="A0A816A303"/>
<dbReference type="EMBL" id="CAJNOM010001104">
    <property type="protein sequence ID" value="CAF1592038.1"/>
    <property type="molecule type" value="Genomic_DNA"/>
</dbReference>
<proteinExistence type="predicted"/>
<sequence length="136" mass="15515">MGAGGMYPNYPYTYNNTDYNYPYPNNNTVYNRPYYNHHGGHPPPGYMPSPSYGYPPTIGMNYGRGFHPPYPSMPYGPMVNGFPPGVFHNQIGGRGFLNSPRTMPVGVQSIPPNDNLHVHRTIEHRHDEHRSHFDEH</sequence>
<reference evidence="6" key="1">
    <citation type="submission" date="2021-02" db="EMBL/GenBank/DDBJ databases">
        <authorList>
            <person name="Nowell W R."/>
        </authorList>
    </citation>
    <scope>NUCLEOTIDE SEQUENCE</scope>
</reference>
<dbReference type="Proteomes" id="UP000663844">
    <property type="component" value="Unassembled WGS sequence"/>
</dbReference>
<protein>
    <submittedName>
        <fullName evidence="6">Uncharacterized protein</fullName>
    </submittedName>
</protein>